<accession>A0A848EDG4</accession>
<dbReference type="EMBL" id="JABBKX010000002">
    <property type="protein sequence ID" value="NMJ41559.1"/>
    <property type="molecule type" value="Genomic_DNA"/>
</dbReference>
<protein>
    <submittedName>
        <fullName evidence="1">Uncharacterized protein</fullName>
    </submittedName>
</protein>
<dbReference type="Proteomes" id="UP000548582">
    <property type="component" value="Unassembled WGS sequence"/>
</dbReference>
<gene>
    <name evidence="1" type="ORF">GWK16_09930</name>
</gene>
<proteinExistence type="predicted"/>
<reference evidence="1 2" key="1">
    <citation type="submission" date="2020-03" db="EMBL/GenBank/DDBJ databases">
        <authorList>
            <person name="Sun Q."/>
        </authorList>
    </citation>
    <scope>NUCLEOTIDE SEQUENCE [LARGE SCALE GENOMIC DNA]</scope>
    <source>
        <strain evidence="1 2">JC162</strain>
    </source>
</reference>
<evidence type="ECO:0000313" key="1">
    <source>
        <dbReference type="EMBL" id="NMJ41559.1"/>
    </source>
</evidence>
<sequence length="97" mass="10882">MLEAIAEEERLVAPYYRLVRFTYPPDLAVRLDALAEQQEALRQHIGSLPATTLPGLQAKARVMMLWLAPDGEVPVDTYDADAVFAWSLCRDLLNPGR</sequence>
<comment type="caution">
    <text evidence="1">The sequence shown here is derived from an EMBL/GenBank/DDBJ whole genome shotgun (WGS) entry which is preliminary data.</text>
</comment>
<dbReference type="AlphaFoldDB" id="A0A848EDG4"/>
<keyword evidence="2" id="KW-1185">Reference proteome</keyword>
<dbReference type="RefSeq" id="WP_170053746.1">
    <property type="nucleotide sequence ID" value="NZ_JABBKX010000002.1"/>
</dbReference>
<organism evidence="1 2">
    <name type="scientific">Neoroseomonas marina</name>
    <dbReference type="NCBI Taxonomy" id="1232220"/>
    <lineage>
        <taxon>Bacteria</taxon>
        <taxon>Pseudomonadati</taxon>
        <taxon>Pseudomonadota</taxon>
        <taxon>Alphaproteobacteria</taxon>
        <taxon>Acetobacterales</taxon>
        <taxon>Acetobacteraceae</taxon>
        <taxon>Neoroseomonas</taxon>
    </lineage>
</organism>
<name>A0A848EDG4_9PROT</name>
<evidence type="ECO:0000313" key="2">
    <source>
        <dbReference type="Proteomes" id="UP000548582"/>
    </source>
</evidence>